<evidence type="ECO:0000256" key="4">
    <source>
        <dbReference type="SAM" id="MobiDB-lite"/>
    </source>
</evidence>
<sequence>MSGFTVSGIWPFNCNIFTELDFAPSYVTDRPELIMPEVNDNNTTQELAPSEPVQKTPSPTPGTSTQTSPPVTILEEELGSLIPANERNPNDFIMKPHTSKQQKMRKLKPKIPKKKKKKVQGKKKKQPISSSEEDESEDVLCLICFEPWSASKPNEEWVQCTKCKLWVHTKCGGQKVLFYCCPNCASEDESDSSNTV</sequence>
<feature type="region of interest" description="Disordered" evidence="4">
    <location>
        <begin position="40"/>
        <end position="69"/>
    </location>
</feature>
<keyword evidence="2" id="KW-0863">Zinc-finger</keyword>
<dbReference type="Gene3D" id="3.30.40.10">
    <property type="entry name" value="Zinc/RING finger domain, C3HC4 (zinc finger)"/>
    <property type="match status" value="1"/>
</dbReference>
<organism evidence="5">
    <name type="scientific">Spodoptera frugiperda</name>
    <name type="common">Fall armyworm</name>
    <dbReference type="NCBI Taxonomy" id="7108"/>
    <lineage>
        <taxon>Eukaryota</taxon>
        <taxon>Metazoa</taxon>
        <taxon>Ecdysozoa</taxon>
        <taxon>Arthropoda</taxon>
        <taxon>Hexapoda</taxon>
        <taxon>Insecta</taxon>
        <taxon>Pterygota</taxon>
        <taxon>Neoptera</taxon>
        <taxon>Endopterygota</taxon>
        <taxon>Lepidoptera</taxon>
        <taxon>Glossata</taxon>
        <taxon>Ditrysia</taxon>
        <taxon>Noctuoidea</taxon>
        <taxon>Noctuidae</taxon>
        <taxon>Amphipyrinae</taxon>
        <taxon>Spodoptera</taxon>
    </lineage>
</organism>
<dbReference type="InterPro" id="IPR019786">
    <property type="entry name" value="Zinc_finger_PHD-type_CS"/>
</dbReference>
<reference evidence="5" key="1">
    <citation type="submission" date="2016-07" db="EMBL/GenBank/DDBJ databases">
        <authorList>
            <person name="Bretaudeau A."/>
        </authorList>
    </citation>
    <scope>NUCLEOTIDE SEQUENCE</scope>
    <source>
        <strain evidence="5">Rice</strain>
        <tissue evidence="5">Whole body</tissue>
    </source>
</reference>
<dbReference type="InterPro" id="IPR011011">
    <property type="entry name" value="Znf_FYVE_PHD"/>
</dbReference>
<keyword evidence="1" id="KW-0479">Metal-binding</keyword>
<gene>
    <name evidence="5" type="ORF">SFRICE_032489</name>
</gene>
<dbReference type="SUPFAM" id="SSF57903">
    <property type="entry name" value="FYVE/PHD zinc finger"/>
    <property type="match status" value="1"/>
</dbReference>
<name>A0A2H1WFC2_SPOFR</name>
<evidence type="ECO:0000256" key="1">
    <source>
        <dbReference type="ARBA" id="ARBA00022723"/>
    </source>
</evidence>
<dbReference type="CDD" id="cd15517">
    <property type="entry name" value="PHD_TCF19_like"/>
    <property type="match status" value="1"/>
</dbReference>
<accession>A0A2H1WFC2</accession>
<keyword evidence="3" id="KW-0862">Zinc</keyword>
<evidence type="ECO:0000313" key="5">
    <source>
        <dbReference type="EMBL" id="SOQ51717.1"/>
    </source>
</evidence>
<feature type="compositionally biased region" description="Basic residues" evidence="4">
    <location>
        <begin position="97"/>
        <end position="126"/>
    </location>
</feature>
<evidence type="ECO:0000256" key="2">
    <source>
        <dbReference type="ARBA" id="ARBA00022771"/>
    </source>
</evidence>
<protein>
    <submittedName>
        <fullName evidence="5">SFRICE_032489</fullName>
    </submittedName>
</protein>
<dbReference type="EMBL" id="ODYU01008274">
    <property type="protein sequence ID" value="SOQ51717.1"/>
    <property type="molecule type" value="Genomic_DNA"/>
</dbReference>
<dbReference type="AlphaFoldDB" id="A0A2H1WFC2"/>
<evidence type="ECO:0000256" key="3">
    <source>
        <dbReference type="ARBA" id="ARBA00022833"/>
    </source>
</evidence>
<dbReference type="GO" id="GO:0008270">
    <property type="term" value="F:zinc ion binding"/>
    <property type="evidence" value="ECO:0007669"/>
    <property type="project" value="UniProtKB-KW"/>
</dbReference>
<proteinExistence type="predicted"/>
<dbReference type="PROSITE" id="PS01359">
    <property type="entry name" value="ZF_PHD_1"/>
    <property type="match status" value="1"/>
</dbReference>
<dbReference type="InterPro" id="IPR013083">
    <property type="entry name" value="Znf_RING/FYVE/PHD"/>
</dbReference>
<feature type="region of interest" description="Disordered" evidence="4">
    <location>
        <begin position="84"/>
        <end position="131"/>
    </location>
</feature>